<sequence length="284" mass="32443">MKKITLSLIATGILLASNINSFNGYSYFIIGAENFQYSEKFIYTFKNAYIVGDKTYLPGQSVAVKSKINVTSPVYMSGGIVRFSPKWDLSMDFISTLKPNQTTEKWIDRGEGNTIITNYATIMSNSMRFLLHYKLTNQHRIAFGFNYILNNFKRYNNPDVQTTELVEETSASAMIDLGYWFESNTAGKGFRLKYSIVGGYPVYQNVKNTKAPDLTFTKAKGYNVDTSFYIGYSFYKGLELGLYAGYSYMYRDGDTKTYKDQLVIWPTNITRVARGGLQITWNFK</sequence>
<accession>A0ABX5V939</accession>
<protein>
    <recommendedName>
        <fullName evidence="3">Outer membrane protein beta-barrel domain-containing protein</fullName>
    </recommendedName>
</protein>
<dbReference type="Proteomes" id="UP000306825">
    <property type="component" value="Chromosome"/>
</dbReference>
<gene>
    <name evidence="1" type="ORF">FE773_06215</name>
</gene>
<proteinExistence type="predicted"/>
<evidence type="ECO:0000313" key="2">
    <source>
        <dbReference type="Proteomes" id="UP000306825"/>
    </source>
</evidence>
<dbReference type="RefSeq" id="WP_138323497.1">
    <property type="nucleotide sequence ID" value="NZ_CP040463.1"/>
</dbReference>
<organism evidence="1 2">
    <name type="scientific">Caminibacter mediatlanticus TB-2</name>
    <dbReference type="NCBI Taxonomy" id="391592"/>
    <lineage>
        <taxon>Bacteria</taxon>
        <taxon>Pseudomonadati</taxon>
        <taxon>Campylobacterota</taxon>
        <taxon>Epsilonproteobacteria</taxon>
        <taxon>Nautiliales</taxon>
        <taxon>Nautiliaceae</taxon>
        <taxon>Caminibacter</taxon>
    </lineage>
</organism>
<evidence type="ECO:0008006" key="3">
    <source>
        <dbReference type="Google" id="ProtNLM"/>
    </source>
</evidence>
<reference evidence="1 2" key="1">
    <citation type="submission" date="2019-05" db="EMBL/GenBank/DDBJ databases">
        <title>A comparative analysis of the Nautiliaceae.</title>
        <authorList>
            <person name="Grosche A."/>
            <person name="Smedile F."/>
            <person name="Vetriani C."/>
        </authorList>
    </citation>
    <scope>NUCLEOTIDE SEQUENCE [LARGE SCALE GENOMIC DNA]</scope>
    <source>
        <strain evidence="1 2">TB-2</strain>
    </source>
</reference>
<evidence type="ECO:0000313" key="1">
    <source>
        <dbReference type="EMBL" id="QCT94788.1"/>
    </source>
</evidence>
<name>A0ABX5V939_9BACT</name>
<dbReference type="EMBL" id="CP040463">
    <property type="protein sequence ID" value="QCT94788.1"/>
    <property type="molecule type" value="Genomic_DNA"/>
</dbReference>
<keyword evidence="2" id="KW-1185">Reference proteome</keyword>